<dbReference type="GO" id="GO:0070013">
    <property type="term" value="C:intracellular organelle lumen"/>
    <property type="evidence" value="ECO:0007669"/>
    <property type="project" value="UniProtKB-ARBA"/>
</dbReference>
<evidence type="ECO:0000256" key="4">
    <source>
        <dbReference type="ARBA" id="ARBA00004496"/>
    </source>
</evidence>
<keyword evidence="22" id="KW-0443">Lipid metabolism</keyword>
<evidence type="ECO:0000256" key="3">
    <source>
        <dbReference type="ARBA" id="ARBA00004286"/>
    </source>
</evidence>
<dbReference type="InterPro" id="IPR018957">
    <property type="entry name" value="Znf_C3HC4_RING-type"/>
</dbReference>
<dbReference type="Gene3D" id="3.30.40.10">
    <property type="entry name" value="Zinc/RING finger domain, C3HC4 (zinc finger)"/>
    <property type="match status" value="1"/>
</dbReference>
<dbReference type="GO" id="GO:0005737">
    <property type="term" value="C:cytoplasm"/>
    <property type="evidence" value="ECO:0007669"/>
    <property type="project" value="UniProtKB-SubCell"/>
</dbReference>
<dbReference type="GO" id="GO:0031436">
    <property type="term" value="C:BRCA1-BARD1 complex"/>
    <property type="evidence" value="ECO:0007669"/>
    <property type="project" value="TreeGrafter"/>
</dbReference>
<dbReference type="CTD" id="672"/>
<dbReference type="GO" id="GO:0007095">
    <property type="term" value="P:mitotic G2 DNA damage checkpoint signaling"/>
    <property type="evidence" value="ECO:0007669"/>
    <property type="project" value="TreeGrafter"/>
</dbReference>
<evidence type="ECO:0000256" key="28">
    <source>
        <dbReference type="ARBA" id="ARBA00023204"/>
    </source>
</evidence>
<dbReference type="PROSITE" id="PS50172">
    <property type="entry name" value="BRCT"/>
    <property type="match status" value="2"/>
</dbReference>
<feature type="domain" description="BRCT" evidence="35">
    <location>
        <begin position="1523"/>
        <end position="1622"/>
    </location>
</feature>
<dbReference type="SMART" id="SM00184">
    <property type="entry name" value="RING"/>
    <property type="match status" value="1"/>
</dbReference>
<dbReference type="GO" id="GO:0005694">
    <property type="term" value="C:chromosome"/>
    <property type="evidence" value="ECO:0007669"/>
    <property type="project" value="UniProtKB-SubCell"/>
</dbReference>
<keyword evidence="25" id="KW-0275">Fatty acid biosynthesis</keyword>
<keyword evidence="27" id="KW-0233">DNA recombination</keyword>
<evidence type="ECO:0000256" key="1">
    <source>
        <dbReference type="ARBA" id="ARBA00000900"/>
    </source>
</evidence>
<dbReference type="PANTHER" id="PTHR13763:SF0">
    <property type="entry name" value="BREAST CANCER TYPE 1 SUSCEPTIBILITY PROTEIN"/>
    <property type="match status" value="1"/>
</dbReference>
<feature type="compositionally biased region" description="Basic and acidic residues" evidence="33">
    <location>
        <begin position="624"/>
        <end position="637"/>
    </location>
</feature>
<feature type="domain" description="RING-type" evidence="34">
    <location>
        <begin position="24"/>
        <end position="65"/>
    </location>
</feature>
<organism evidence="36 37">
    <name type="scientific">Python bivittatus</name>
    <name type="common">Burmese python</name>
    <name type="synonym">Python molurus bivittatus</name>
    <dbReference type="NCBI Taxonomy" id="176946"/>
    <lineage>
        <taxon>Eukaryota</taxon>
        <taxon>Metazoa</taxon>
        <taxon>Chordata</taxon>
        <taxon>Craniata</taxon>
        <taxon>Vertebrata</taxon>
        <taxon>Euteleostomi</taxon>
        <taxon>Lepidosauria</taxon>
        <taxon>Squamata</taxon>
        <taxon>Bifurcata</taxon>
        <taxon>Unidentata</taxon>
        <taxon>Episquamata</taxon>
        <taxon>Toxicofera</taxon>
        <taxon>Serpentes</taxon>
        <taxon>Henophidia</taxon>
        <taxon>Pythonidae</taxon>
        <taxon>Python</taxon>
    </lineage>
</organism>
<evidence type="ECO:0000256" key="17">
    <source>
        <dbReference type="ARBA" id="ARBA00022832"/>
    </source>
</evidence>
<evidence type="ECO:0000256" key="21">
    <source>
        <dbReference type="ARBA" id="ARBA00023015"/>
    </source>
</evidence>
<dbReference type="SMART" id="SM00292">
    <property type="entry name" value="BRCT"/>
    <property type="match status" value="2"/>
</dbReference>
<accession>A0A9F5IRY9</accession>
<dbReference type="PANTHER" id="PTHR13763">
    <property type="entry name" value="BREAST CANCER TYPE 1 SUSCEPTIBILITY PROTEIN BRCA1"/>
    <property type="match status" value="1"/>
</dbReference>
<keyword evidence="19" id="KW-0832">Ubl conjugation</keyword>
<keyword evidence="20" id="KW-0007">Acetylation</keyword>
<dbReference type="InterPro" id="IPR031099">
    <property type="entry name" value="BRCA1-associated"/>
</dbReference>
<dbReference type="GeneID" id="103057262"/>
<evidence type="ECO:0000256" key="12">
    <source>
        <dbReference type="ARBA" id="ARBA00022723"/>
    </source>
</evidence>
<dbReference type="PROSITE" id="PS00518">
    <property type="entry name" value="ZF_RING_1"/>
    <property type="match status" value="1"/>
</dbReference>
<keyword evidence="30" id="KW-0131">Cell cycle</keyword>
<dbReference type="FunFam" id="3.30.40.10:FF:000213">
    <property type="entry name" value="Breast cancer type 1 susceptibility protein homolog"/>
    <property type="match status" value="1"/>
</dbReference>
<keyword evidence="11" id="KW-0808">Transferase</keyword>
<dbReference type="GO" id="GO:0070531">
    <property type="term" value="C:BRCA1-A complex"/>
    <property type="evidence" value="ECO:0007669"/>
    <property type="project" value="TreeGrafter"/>
</dbReference>
<keyword evidence="16" id="KW-0833">Ubl conjugation pathway</keyword>
<dbReference type="KEGG" id="pbi:103057262"/>
<keyword evidence="10" id="KW-0597">Phosphoprotein</keyword>
<evidence type="ECO:0000256" key="27">
    <source>
        <dbReference type="ARBA" id="ARBA00023172"/>
    </source>
</evidence>
<dbReference type="FunFam" id="3.40.50.10190:FF:000025">
    <property type="entry name" value="Breast cancer type 1 susceptibility protein homolog"/>
    <property type="match status" value="1"/>
</dbReference>
<evidence type="ECO:0000256" key="13">
    <source>
        <dbReference type="ARBA" id="ARBA00022737"/>
    </source>
</evidence>
<dbReference type="Pfam" id="PF12820">
    <property type="entry name" value="BRCT_assoc"/>
    <property type="match status" value="1"/>
</dbReference>
<keyword evidence="28" id="KW-0234">DNA repair</keyword>
<dbReference type="GO" id="GO:0061630">
    <property type="term" value="F:ubiquitin protein ligase activity"/>
    <property type="evidence" value="ECO:0007669"/>
    <property type="project" value="UniProtKB-EC"/>
</dbReference>
<evidence type="ECO:0000256" key="10">
    <source>
        <dbReference type="ARBA" id="ARBA00022553"/>
    </source>
</evidence>
<dbReference type="Proteomes" id="UP000695026">
    <property type="component" value="Unplaced"/>
</dbReference>
<feature type="compositionally biased region" description="Polar residues" evidence="33">
    <location>
        <begin position="1253"/>
        <end position="1265"/>
    </location>
</feature>
<keyword evidence="21" id="KW-0805">Transcription regulation</keyword>
<keyword evidence="24" id="KW-0010">Activator</keyword>
<feature type="compositionally biased region" description="Basic and acidic residues" evidence="33">
    <location>
        <begin position="657"/>
        <end position="677"/>
    </location>
</feature>
<proteinExistence type="predicted"/>
<evidence type="ECO:0000256" key="33">
    <source>
        <dbReference type="SAM" id="MobiDB-lite"/>
    </source>
</evidence>
<evidence type="ECO:0000256" key="32">
    <source>
        <dbReference type="PROSITE-ProRule" id="PRU00175"/>
    </source>
</evidence>
<evidence type="ECO:0000256" key="19">
    <source>
        <dbReference type="ARBA" id="ARBA00022843"/>
    </source>
</evidence>
<keyword evidence="6" id="KW-0158">Chromosome</keyword>
<dbReference type="EC" id="2.3.2.27" evidence="5"/>
<evidence type="ECO:0000256" key="23">
    <source>
        <dbReference type="ARBA" id="ARBA00023125"/>
    </source>
</evidence>
<dbReference type="InterPro" id="IPR001841">
    <property type="entry name" value="Znf_RING"/>
</dbReference>
<evidence type="ECO:0000256" key="29">
    <source>
        <dbReference type="ARBA" id="ARBA00023242"/>
    </source>
</evidence>
<evidence type="ECO:0000313" key="37">
    <source>
        <dbReference type="RefSeq" id="XP_025020418.1"/>
    </source>
</evidence>
<evidence type="ECO:0000256" key="11">
    <source>
        <dbReference type="ARBA" id="ARBA00022679"/>
    </source>
</evidence>
<dbReference type="Pfam" id="PF00097">
    <property type="entry name" value="zf-C3HC4"/>
    <property type="match status" value="1"/>
</dbReference>
<dbReference type="InterPro" id="IPR017907">
    <property type="entry name" value="Znf_RING_CS"/>
</dbReference>
<dbReference type="CDD" id="cd17735">
    <property type="entry name" value="BRCT_BRCA1_rpt1"/>
    <property type="match status" value="1"/>
</dbReference>
<dbReference type="PIRSF" id="PIRSF001734">
    <property type="entry name" value="BRCA1"/>
    <property type="match status" value="1"/>
</dbReference>
<evidence type="ECO:0000256" key="31">
    <source>
        <dbReference type="ARBA" id="ARBA00031556"/>
    </source>
</evidence>
<evidence type="ECO:0000256" key="2">
    <source>
        <dbReference type="ARBA" id="ARBA00004123"/>
    </source>
</evidence>
<comment type="subcellular location">
    <subcellularLocation>
        <location evidence="3">Chromosome</location>
    </subcellularLocation>
    <subcellularLocation>
        <location evidence="4">Cytoplasm</location>
    </subcellularLocation>
    <subcellularLocation>
        <location evidence="2">Nucleus</location>
    </subcellularLocation>
</comment>
<keyword evidence="23" id="KW-0238">DNA-binding</keyword>
<feature type="region of interest" description="Disordered" evidence="33">
    <location>
        <begin position="1236"/>
        <end position="1296"/>
    </location>
</feature>
<dbReference type="GO" id="GO:0003677">
    <property type="term" value="F:DNA binding"/>
    <property type="evidence" value="ECO:0007669"/>
    <property type="project" value="UniProtKB-KW"/>
</dbReference>
<dbReference type="SUPFAM" id="SSF52113">
    <property type="entry name" value="BRCT domain"/>
    <property type="match status" value="2"/>
</dbReference>
<feature type="region of interest" description="Disordered" evidence="33">
    <location>
        <begin position="938"/>
        <end position="1010"/>
    </location>
</feature>
<evidence type="ECO:0000256" key="8">
    <source>
        <dbReference type="ARBA" id="ARBA00022499"/>
    </source>
</evidence>
<evidence type="ECO:0000256" key="24">
    <source>
        <dbReference type="ARBA" id="ARBA00023159"/>
    </source>
</evidence>
<evidence type="ECO:0000256" key="18">
    <source>
        <dbReference type="ARBA" id="ARBA00022833"/>
    </source>
</evidence>
<evidence type="ECO:0000256" key="26">
    <source>
        <dbReference type="ARBA" id="ARBA00023163"/>
    </source>
</evidence>
<evidence type="ECO:0000256" key="14">
    <source>
        <dbReference type="ARBA" id="ARBA00022763"/>
    </source>
</evidence>
<evidence type="ECO:0000256" key="6">
    <source>
        <dbReference type="ARBA" id="ARBA00022454"/>
    </source>
</evidence>
<keyword evidence="36" id="KW-1185">Reference proteome</keyword>
<evidence type="ECO:0000256" key="16">
    <source>
        <dbReference type="ARBA" id="ARBA00022786"/>
    </source>
</evidence>
<keyword evidence="18" id="KW-0862">Zinc</keyword>
<comment type="catalytic activity">
    <reaction evidence="1">
        <text>S-ubiquitinyl-[E2 ubiquitin-conjugating enzyme]-L-cysteine + [acceptor protein]-L-lysine = [E2 ubiquitin-conjugating enzyme]-L-cysteine + N(6)-ubiquitinyl-[acceptor protein]-L-lysine.</text>
        <dbReference type="EC" id="2.3.2.27"/>
    </reaction>
</comment>
<evidence type="ECO:0000256" key="15">
    <source>
        <dbReference type="ARBA" id="ARBA00022771"/>
    </source>
</evidence>
<evidence type="ECO:0000256" key="7">
    <source>
        <dbReference type="ARBA" id="ARBA00022490"/>
    </source>
</evidence>
<dbReference type="PROSITE" id="PS50089">
    <property type="entry name" value="ZF_RING_2"/>
    <property type="match status" value="1"/>
</dbReference>
<dbReference type="RefSeq" id="XP_025020418.1">
    <property type="nucleotide sequence ID" value="XM_025164650.1"/>
</dbReference>
<keyword evidence="17" id="KW-0276">Fatty acid metabolism</keyword>
<evidence type="ECO:0000256" key="22">
    <source>
        <dbReference type="ARBA" id="ARBA00023098"/>
    </source>
</evidence>
<dbReference type="Gene3D" id="3.40.50.10190">
    <property type="entry name" value="BRCT domain"/>
    <property type="match status" value="2"/>
</dbReference>
<keyword evidence="7" id="KW-0963">Cytoplasm</keyword>
<keyword evidence="12" id="KW-0479">Metal-binding</keyword>
<dbReference type="SUPFAM" id="SSF57850">
    <property type="entry name" value="RING/U-box"/>
    <property type="match status" value="1"/>
</dbReference>
<evidence type="ECO:0000259" key="35">
    <source>
        <dbReference type="PROSITE" id="PS50172"/>
    </source>
</evidence>
<keyword evidence="14" id="KW-0227">DNA damage</keyword>
<feature type="region of interest" description="Disordered" evidence="33">
    <location>
        <begin position="616"/>
        <end position="693"/>
    </location>
</feature>
<keyword evidence="9" id="KW-0444">Lipid biosynthesis</keyword>
<dbReference type="OrthoDB" id="6105938at2759"/>
<feature type="compositionally biased region" description="Basic and acidic residues" evidence="33">
    <location>
        <begin position="946"/>
        <end position="965"/>
    </location>
</feature>
<reference evidence="37" key="1">
    <citation type="submission" date="2025-08" db="UniProtKB">
        <authorList>
            <consortium name="RefSeq"/>
        </authorList>
    </citation>
    <scope>IDENTIFICATION</scope>
    <source>
        <tissue evidence="37">Liver</tissue>
    </source>
</reference>
<dbReference type="CDD" id="cd16498">
    <property type="entry name" value="RING-HC_BRCA1"/>
    <property type="match status" value="1"/>
</dbReference>
<evidence type="ECO:0000256" key="20">
    <source>
        <dbReference type="ARBA" id="ARBA00022990"/>
    </source>
</evidence>
<evidence type="ECO:0000259" key="34">
    <source>
        <dbReference type="PROSITE" id="PS50089"/>
    </source>
</evidence>
<dbReference type="InterPro" id="IPR011364">
    <property type="entry name" value="BRCA1"/>
</dbReference>
<dbReference type="InterPro" id="IPR001357">
    <property type="entry name" value="BRCT_dom"/>
</dbReference>
<keyword evidence="8" id="KW-1017">Isopeptide bond</keyword>
<protein>
    <recommendedName>
        <fullName evidence="5">RING-type E3 ubiquitin transferase</fullName>
        <ecNumber evidence="5">2.3.2.27</ecNumber>
    </recommendedName>
    <alternativeName>
        <fullName evidence="31">RING-type E3 ubiquitin transferase BRCA1</fullName>
    </alternativeName>
</protein>
<dbReference type="GO" id="GO:0000724">
    <property type="term" value="P:double-strand break repair via homologous recombination"/>
    <property type="evidence" value="ECO:0007669"/>
    <property type="project" value="TreeGrafter"/>
</dbReference>
<name>A0A9F5IRY9_PYTBI</name>
<dbReference type="CDD" id="cd17721">
    <property type="entry name" value="BRCT_BRCA1_rpt2"/>
    <property type="match status" value="1"/>
</dbReference>
<keyword evidence="26" id="KW-0804">Transcription</keyword>
<feature type="compositionally biased region" description="Polar residues" evidence="33">
    <location>
        <begin position="678"/>
        <end position="691"/>
    </location>
</feature>
<gene>
    <name evidence="37" type="primary">BRCA1</name>
</gene>
<feature type="region of interest" description="Disordered" evidence="33">
    <location>
        <begin position="499"/>
        <end position="538"/>
    </location>
</feature>
<dbReference type="OMA" id="ATCQQSP"/>
<dbReference type="InterPro" id="IPR036420">
    <property type="entry name" value="BRCT_dom_sf"/>
</dbReference>
<dbReference type="InterPro" id="IPR013083">
    <property type="entry name" value="Znf_RING/FYVE/PHD"/>
</dbReference>
<evidence type="ECO:0000256" key="25">
    <source>
        <dbReference type="ARBA" id="ARBA00023160"/>
    </source>
</evidence>
<evidence type="ECO:0000256" key="9">
    <source>
        <dbReference type="ARBA" id="ARBA00022516"/>
    </source>
</evidence>
<sequence>MDSPVPSVAEVHGILLALQKNLECPICLEVMKEPVSTNCAHIFCRFCVFKLLRQKKGVTQCPLCNAKVTKRSLKEDVRFKEVIKGVLETIHAFEYDTGLKFSDELCYPKKGIETVSASSPWKEQLIVNSKGYRDRWKCMKKEEKRNTDSGDGSILPQYNGTETRYSLRKKKNSSKIVVFEIGSGSSEDIFQKGSTVRCMDFGSTSLSQVDEGCIGNQSQSPCYIEHPEPSANNGPSLNILDMCEDLEGRKLGGTNDTQTVTENLEIVEENMTVKKKQDIPFLDTCMEQSNMDHGFSYIQDHSSSSLCRIAQVQLVGETMKMTTNEQTDDDAEKTGIVQSAGNTPIVCENKEQQLQSQTMPDSPLSERSGKKLMQSIKKVNEWFSKSKEILSSSSLLDVCSEELDQDADPDMSDADSCISQKTEQMENQGEFTNMGGDERPLSKLAASKIVDKIFGRTYKRERKVTPPRNDNGTIQIQAEEITALNTHSCNTSMRKIFTRKRKATSDVTPKDFNKRQNVKASNKKSVEEKEDPGLENSDQAFDIVDKSPAEQTEADFSVTLCVEEGVSILKADGGKQAQSECHTLPELNLTNMKNKSNLNKRSKELMKPLGKLQVLRNRSPMLSEKTKTDLDSKELKEVSPGQMQVRWSRRLQLLTGETRRQSEPTKRKRNVDEREQKQPFSFSGRMPSSSVAEDDSYVLQDNLQKAKSWSDASMIDKLYLCDTDMTYANHENSSHVIGTVKDILNTEQTVDSHSADSQGRSSLLQIHPGEVEQAASKDEQFVVVGQPEKHAVCSQIIQGDGICTDKSPETNSKAIGTWELNPETDDSEIDTGFMQNIFGCCKRQSFLLHPSQVKKLAMNSIYLQELSPDKVKDDKDGTHEEKCDVVSCEVNKSISVQTPMSCTPSFSEHKNRTEYLQLASPVPFLDCPSISVQLVARNGEGGSQPESKEPIGEERQSPGLERETESPDDSNGSLNVWKNSNLHDTSLSHINGRSSSSVQFQKAESKGTENKRLELSPQTELMQQHSLTCLPLLPGFIHAEKKKNLMEEKQLNSGTEEAVDISSTGGVKSLIPRPNLEFCTEEEHHHSELLSETPDNLLDPSTKNKEGSPNLWDISDISAMPAKTDKQTTNGTDLDSRNKCSFILKRQDFVFTRRKLLQKLPSSEEEDSSGDEKLPCFQALINMQSTLAQSVKEKETPAEMLASKSSSRSCLIHKEEVICPSQESECSVNLFSSQSNVSVDSGKPCNSRDIIPVSNSRENLPSLSGNKKDSSPSDEVPSDTRQLKYGQEECAHSESNLGEETMSYASEASHLEDSLGLLSQSEILTTQQRDAMQNNLKKLQQKMAIIEAVLKQGTQSLGPEGWPQEGEETDFNREQTGARKGMHTIWEESVSPLAHTTYYSTRKRNRKSPLLTGAKKMSLVASGLNQSELRLVLRFAKKTESTWSDKTTEETTHVIMKTDEDLVCERTLKYFIGIAAQKWVLSYQWIIQSLKTGRVLKEEDFEVRGDVINGRNHQGPKRARESPARKLFQGLEICCYGPFTDMLPEQLQWIVELCGASLVKQPHLFTHPTNSTAVIVVQPDAWKEESTCQELPLQCSAAVVSREWVLDSVACYQRQSFDEYIIQQV</sequence>
<keyword evidence="29" id="KW-0539">Nucleus</keyword>
<dbReference type="FunFam" id="3.40.50.10190:FF:000006">
    <property type="entry name" value="Breast cancer type 1 susceptibility protein homolog"/>
    <property type="match status" value="1"/>
</dbReference>
<dbReference type="GO" id="GO:0006633">
    <property type="term" value="P:fatty acid biosynthetic process"/>
    <property type="evidence" value="ECO:0007669"/>
    <property type="project" value="UniProtKB-KW"/>
</dbReference>
<evidence type="ECO:0000313" key="36">
    <source>
        <dbReference type="Proteomes" id="UP000695026"/>
    </source>
</evidence>
<feature type="region of interest" description="Disordered" evidence="33">
    <location>
        <begin position="1081"/>
        <end position="1113"/>
    </location>
</feature>
<evidence type="ECO:0000256" key="5">
    <source>
        <dbReference type="ARBA" id="ARBA00012483"/>
    </source>
</evidence>
<feature type="compositionally biased region" description="Polar residues" evidence="33">
    <location>
        <begin position="969"/>
        <end position="1002"/>
    </location>
</feature>
<dbReference type="InterPro" id="IPR025994">
    <property type="entry name" value="BRCA1_serine_dom"/>
</dbReference>
<keyword evidence="13" id="KW-0677">Repeat</keyword>
<evidence type="ECO:0000256" key="30">
    <source>
        <dbReference type="ARBA" id="ARBA00023306"/>
    </source>
</evidence>
<dbReference type="GO" id="GO:0045944">
    <property type="term" value="P:positive regulation of transcription by RNA polymerase II"/>
    <property type="evidence" value="ECO:0007669"/>
    <property type="project" value="TreeGrafter"/>
</dbReference>
<dbReference type="GO" id="GO:0008270">
    <property type="term" value="F:zinc ion binding"/>
    <property type="evidence" value="ECO:0007669"/>
    <property type="project" value="UniProtKB-KW"/>
</dbReference>
<dbReference type="PRINTS" id="PR00493">
    <property type="entry name" value="BRSTCANCERI"/>
</dbReference>
<dbReference type="Pfam" id="PF00533">
    <property type="entry name" value="BRCT"/>
    <property type="match status" value="2"/>
</dbReference>
<keyword evidence="15 32" id="KW-0863">Zinc-finger</keyword>
<feature type="domain" description="BRCT" evidence="35">
    <location>
        <begin position="1406"/>
        <end position="1503"/>
    </location>
</feature>
<dbReference type="GO" id="GO:0043009">
    <property type="term" value="P:chordate embryonic development"/>
    <property type="evidence" value="ECO:0007669"/>
    <property type="project" value="TreeGrafter"/>
</dbReference>